<keyword evidence="3" id="KW-0001">2Fe-2S</keyword>
<evidence type="ECO:0000256" key="7">
    <source>
        <dbReference type="ARBA" id="ARBA00023014"/>
    </source>
</evidence>
<keyword evidence="11" id="KW-1185">Reference proteome</keyword>
<dbReference type="GO" id="GO:0051537">
    <property type="term" value="F:2 iron, 2 sulfur cluster binding"/>
    <property type="evidence" value="ECO:0007669"/>
    <property type="project" value="UniProtKB-KW"/>
</dbReference>
<dbReference type="InterPro" id="IPR006058">
    <property type="entry name" value="2Fe2S_fd_BS"/>
</dbReference>
<keyword evidence="7" id="KW-0411">Iron-sulfur</keyword>
<evidence type="ECO:0000256" key="5">
    <source>
        <dbReference type="ARBA" id="ARBA00022982"/>
    </source>
</evidence>
<dbReference type="Gene3D" id="3.10.20.30">
    <property type="match status" value="1"/>
</dbReference>
<dbReference type="AlphaFoldDB" id="G7CHZ2"/>
<dbReference type="SUPFAM" id="SSF54292">
    <property type="entry name" value="2Fe-2S ferredoxin-like"/>
    <property type="match status" value="1"/>
</dbReference>
<dbReference type="PANTHER" id="PTHR43112">
    <property type="entry name" value="FERREDOXIN"/>
    <property type="match status" value="1"/>
</dbReference>
<evidence type="ECO:0000256" key="6">
    <source>
        <dbReference type="ARBA" id="ARBA00023004"/>
    </source>
</evidence>
<evidence type="ECO:0000256" key="3">
    <source>
        <dbReference type="ARBA" id="ARBA00022714"/>
    </source>
</evidence>
<sequence length="101" mass="10880">MLDEASEECADSSIVVKLEGQQHKIRWPRGTKLLDALLDEGLDVPFACREGHCGACAVTKARGAVEMETNDVLDQSDLDDGLILTCQALSASAAVEINYDE</sequence>
<evidence type="ECO:0000256" key="8">
    <source>
        <dbReference type="ARBA" id="ARBA00034078"/>
    </source>
</evidence>
<dbReference type="InterPro" id="IPR012675">
    <property type="entry name" value="Beta-grasp_dom_sf"/>
</dbReference>
<dbReference type="GO" id="GO:0046872">
    <property type="term" value="F:metal ion binding"/>
    <property type="evidence" value="ECO:0007669"/>
    <property type="project" value="UniProtKB-KW"/>
</dbReference>
<name>G7CHZ2_MYCT3</name>
<comment type="similarity">
    <text evidence="1">Belongs to the 2Fe2S plant-type ferredoxin family.</text>
</comment>
<dbReference type="Proteomes" id="UP000004915">
    <property type="component" value="Unassembled WGS sequence"/>
</dbReference>
<evidence type="ECO:0000259" key="9">
    <source>
        <dbReference type="PROSITE" id="PS51085"/>
    </source>
</evidence>
<dbReference type="CDD" id="cd00207">
    <property type="entry name" value="fer2"/>
    <property type="match status" value="1"/>
</dbReference>
<dbReference type="InterPro" id="IPR036010">
    <property type="entry name" value="2Fe-2S_ferredoxin-like_sf"/>
</dbReference>
<evidence type="ECO:0000256" key="2">
    <source>
        <dbReference type="ARBA" id="ARBA00022448"/>
    </source>
</evidence>
<keyword evidence="4" id="KW-0479">Metal-binding</keyword>
<dbReference type="eggNOG" id="COG1018">
    <property type="taxonomic scope" value="Bacteria"/>
</dbReference>
<gene>
    <name evidence="10" type="ORF">KEK_16173</name>
</gene>
<evidence type="ECO:0000256" key="1">
    <source>
        <dbReference type="ARBA" id="ARBA00007874"/>
    </source>
</evidence>
<organism evidence="10 11">
    <name type="scientific">Mycolicibacterium thermoresistibile (strain ATCC 19527 / DSM 44167 / CIP 105390 / JCM 6362 / NCTC 10409 / 316)</name>
    <name type="common">Mycobacterium thermoresistibile</name>
    <dbReference type="NCBI Taxonomy" id="1078020"/>
    <lineage>
        <taxon>Bacteria</taxon>
        <taxon>Bacillati</taxon>
        <taxon>Actinomycetota</taxon>
        <taxon>Actinomycetes</taxon>
        <taxon>Mycobacteriales</taxon>
        <taxon>Mycobacteriaceae</taxon>
        <taxon>Mycolicibacterium</taxon>
    </lineage>
</organism>
<dbReference type="EMBL" id="AGVE01000046">
    <property type="protein sequence ID" value="EHI12452.1"/>
    <property type="molecule type" value="Genomic_DNA"/>
</dbReference>
<evidence type="ECO:0000313" key="10">
    <source>
        <dbReference type="EMBL" id="EHI12452.1"/>
    </source>
</evidence>
<evidence type="ECO:0000256" key="4">
    <source>
        <dbReference type="ARBA" id="ARBA00022723"/>
    </source>
</evidence>
<dbReference type="PROSITE" id="PS00197">
    <property type="entry name" value="2FE2S_FER_1"/>
    <property type="match status" value="1"/>
</dbReference>
<evidence type="ECO:0000313" key="11">
    <source>
        <dbReference type="Proteomes" id="UP000004915"/>
    </source>
</evidence>
<dbReference type="PROSITE" id="PS51085">
    <property type="entry name" value="2FE2S_FER_2"/>
    <property type="match status" value="1"/>
</dbReference>
<keyword evidence="5" id="KW-0249">Electron transport</keyword>
<dbReference type="InterPro" id="IPR001041">
    <property type="entry name" value="2Fe-2S_ferredoxin-type"/>
</dbReference>
<comment type="caution">
    <text evidence="10">The sequence shown here is derived from an EMBL/GenBank/DDBJ whole genome shotgun (WGS) entry which is preliminary data.</text>
</comment>
<comment type="cofactor">
    <cofactor evidence="8">
        <name>[2Fe-2S] cluster</name>
        <dbReference type="ChEBI" id="CHEBI:190135"/>
    </cofactor>
</comment>
<dbReference type="PANTHER" id="PTHR43112:SF3">
    <property type="entry name" value="FERREDOXIN-2, CHLOROPLASTIC"/>
    <property type="match status" value="1"/>
</dbReference>
<keyword evidence="2" id="KW-0813">Transport</keyword>
<feature type="domain" description="2Fe-2S ferredoxin-type" evidence="9">
    <location>
        <begin position="12"/>
        <end position="101"/>
    </location>
</feature>
<accession>G7CHZ2</accession>
<proteinExistence type="inferred from homology"/>
<dbReference type="Pfam" id="PF00111">
    <property type="entry name" value="Fer2"/>
    <property type="match status" value="1"/>
</dbReference>
<reference evidence="10 11" key="1">
    <citation type="submission" date="2011-11" db="EMBL/GenBank/DDBJ databases">
        <authorList>
            <consortium name="Tuberculosis Structural Genomics Consortium"/>
            <person name="Ioerger T.R."/>
        </authorList>
    </citation>
    <scope>NUCLEOTIDE SEQUENCE [LARGE SCALE GENOMIC DNA]</scope>
    <source>
        <strain evidence="11">ATCC 19527 / DSM 44167 / CIP 105390 / JCM 6362 / NCTC 10409 / 316</strain>
    </source>
</reference>
<protein>
    <submittedName>
        <fullName evidence="10">Ferredoxin</fullName>
    </submittedName>
</protein>
<keyword evidence="6" id="KW-0408">Iron</keyword>